<name>A0A1G6HSV8_9BACT</name>
<dbReference type="PANTHER" id="PTHR10434:SF11">
    <property type="entry name" value="1-ACYL-SN-GLYCEROL-3-PHOSPHATE ACYLTRANSFERASE"/>
    <property type="match status" value="1"/>
</dbReference>
<proteinExistence type="predicted"/>
<keyword evidence="1 4" id="KW-0808">Transferase</keyword>
<gene>
    <name evidence="4" type="ORF">SAMN04488588_0104</name>
</gene>
<sequence length="360" mass="42229">MNKKHTAPADTLLWRTAHKLLYPLFDNFLDIKVQKKKEIPEPPFILIANHTHFLDGFFLSYAINKPISWVVAKGNFENKLLSLALKGIGSIPKQKNKPDIVSIRNIYRTFQKNGIVGMFPEGSVAWDGSFGKVPKGTDKFIDRMKVPVVAAQVYRGYLSKPRWAEKSRRGTIEIKLDVFEGKEALDFINVSEWDWQKEKMKTYKGKNKTKGLKRLMWYCPECKSFHSFKYLKKSMKCQKCGFEVFVDEYGFINKKTAKDILDEQKKIMKIDYDRNKKYYFGKSELVRFTENEKTKYKGVLQLHKGILSIDNFEIKLKDIKNDSTFLKKINEFFYEGDLYRLKTENSSLFLKNLTHLLKEE</sequence>
<accession>A0A1G6HSV8</accession>
<reference evidence="4 5" key="1">
    <citation type="submission" date="2016-10" db="EMBL/GenBank/DDBJ databases">
        <authorList>
            <person name="de Groot N.N."/>
        </authorList>
    </citation>
    <scope>NUCLEOTIDE SEQUENCE [LARGE SCALE GENOMIC DNA]</scope>
    <source>
        <strain evidence="4 5">WG14</strain>
    </source>
</reference>
<dbReference type="RefSeq" id="WP_091401823.1">
    <property type="nucleotide sequence ID" value="NZ_FMYV01000001.1"/>
</dbReference>
<evidence type="ECO:0000259" key="3">
    <source>
        <dbReference type="SMART" id="SM00563"/>
    </source>
</evidence>
<evidence type="ECO:0000256" key="1">
    <source>
        <dbReference type="ARBA" id="ARBA00022679"/>
    </source>
</evidence>
<keyword evidence="2 4" id="KW-0012">Acyltransferase</keyword>
<keyword evidence="5" id="KW-1185">Reference proteome</keyword>
<dbReference type="AlphaFoldDB" id="A0A1G6HSV8"/>
<dbReference type="Pfam" id="PF01553">
    <property type="entry name" value="Acyltransferase"/>
    <property type="match status" value="1"/>
</dbReference>
<feature type="domain" description="Phospholipid/glycerol acyltransferase" evidence="3">
    <location>
        <begin position="44"/>
        <end position="156"/>
    </location>
</feature>
<dbReference type="SMART" id="SM00563">
    <property type="entry name" value="PlsC"/>
    <property type="match status" value="1"/>
</dbReference>
<evidence type="ECO:0000313" key="4">
    <source>
        <dbReference type="EMBL" id="SDB97387.1"/>
    </source>
</evidence>
<dbReference type="GO" id="GO:0006654">
    <property type="term" value="P:phosphatidic acid biosynthetic process"/>
    <property type="evidence" value="ECO:0007669"/>
    <property type="project" value="TreeGrafter"/>
</dbReference>
<dbReference type="CDD" id="cd07989">
    <property type="entry name" value="LPLAT_AGPAT-like"/>
    <property type="match status" value="1"/>
</dbReference>
<organism evidence="4 5">
    <name type="scientific">Geotoga petraea</name>
    <dbReference type="NCBI Taxonomy" id="28234"/>
    <lineage>
        <taxon>Bacteria</taxon>
        <taxon>Thermotogati</taxon>
        <taxon>Thermotogota</taxon>
        <taxon>Thermotogae</taxon>
        <taxon>Petrotogales</taxon>
        <taxon>Petrotogaceae</taxon>
        <taxon>Geotoga</taxon>
    </lineage>
</organism>
<dbReference type="STRING" id="28234.SAMN04488588_0104"/>
<evidence type="ECO:0000256" key="2">
    <source>
        <dbReference type="ARBA" id="ARBA00023315"/>
    </source>
</evidence>
<dbReference type="SUPFAM" id="SSF69593">
    <property type="entry name" value="Glycerol-3-phosphate (1)-acyltransferase"/>
    <property type="match status" value="1"/>
</dbReference>
<dbReference type="Proteomes" id="UP000199322">
    <property type="component" value="Unassembled WGS sequence"/>
</dbReference>
<protein>
    <submittedName>
        <fullName evidence="4">1-acyl-sn-glycerol-3-phosphate acyltransferases</fullName>
    </submittedName>
</protein>
<dbReference type="PANTHER" id="PTHR10434">
    <property type="entry name" value="1-ACYL-SN-GLYCEROL-3-PHOSPHATE ACYLTRANSFERASE"/>
    <property type="match status" value="1"/>
</dbReference>
<dbReference type="GO" id="GO:0003841">
    <property type="term" value="F:1-acylglycerol-3-phosphate O-acyltransferase activity"/>
    <property type="evidence" value="ECO:0007669"/>
    <property type="project" value="TreeGrafter"/>
</dbReference>
<evidence type="ECO:0000313" key="5">
    <source>
        <dbReference type="Proteomes" id="UP000199322"/>
    </source>
</evidence>
<dbReference type="EMBL" id="FMYV01000001">
    <property type="protein sequence ID" value="SDB97387.1"/>
    <property type="molecule type" value="Genomic_DNA"/>
</dbReference>
<dbReference type="InterPro" id="IPR002123">
    <property type="entry name" value="Plipid/glycerol_acylTrfase"/>
</dbReference>